<dbReference type="InterPro" id="IPR025364">
    <property type="entry name" value="DUF4268"/>
</dbReference>
<organism evidence="2">
    <name type="scientific">Archaeoglobus profundus pleomorphic provirus 1</name>
    <dbReference type="NCBI Taxonomy" id="3115749"/>
    <lineage>
        <taxon>Viruses</taxon>
        <taxon>Monodnaviria</taxon>
        <taxon>Trapavirae</taxon>
        <taxon>Saleviricota</taxon>
        <taxon>Huolimaviricetes</taxon>
        <taxon>Haloruvirales</taxon>
        <taxon>Pleolipoviridae</taxon>
    </lineage>
</organism>
<dbReference type="GO" id="GO:0003676">
    <property type="term" value="F:nucleic acid binding"/>
    <property type="evidence" value="ECO:0007669"/>
    <property type="project" value="InterPro"/>
</dbReference>
<evidence type="ECO:0000313" key="2">
    <source>
        <dbReference type="EMBL" id="DBA54565.1"/>
    </source>
</evidence>
<feature type="domain" description="DUF4268" evidence="1">
    <location>
        <begin position="171"/>
        <end position="309"/>
    </location>
</feature>
<dbReference type="Pfam" id="PF14088">
    <property type="entry name" value="DUF4268"/>
    <property type="match status" value="1"/>
</dbReference>
<protein>
    <submittedName>
        <fullName evidence="2">DUF4268 domain-containing protein</fullName>
    </submittedName>
</protein>
<evidence type="ECO:0000259" key="1">
    <source>
        <dbReference type="Pfam" id="PF14088"/>
    </source>
</evidence>
<reference evidence="2" key="1">
    <citation type="journal article" date="2024" name="ISME J.">
        <title>Pleomorphic viruses establish stable relationship with marine hyperthermophilic archaea.</title>
        <authorList>
            <person name="Baquero D.P."/>
            <person name="Bignon E.A."/>
            <person name="Krupovic M."/>
        </authorList>
    </citation>
    <scope>NUCLEOTIDE SEQUENCE</scope>
</reference>
<name>A0AAT9J7N4_9VIRU</name>
<accession>A0AAT9J7N4</accession>
<dbReference type="Gene3D" id="3.40.1350.10">
    <property type="match status" value="1"/>
</dbReference>
<dbReference type="InterPro" id="IPR011856">
    <property type="entry name" value="tRNA_endonuc-like_dom_sf"/>
</dbReference>
<proteinExistence type="predicted"/>
<sequence length="315" mass="36460">MPNVQLGRIREVPITDVFRGEGEFSDWLLENIELLSEKLQIELDDLQREYQVGRFSADLVGKDVNTNEKVVIENQFGRTDHDHLGKILTYASGIDAKIIVWIAEEFADEHKQALTWLNNQTPAEIGFFGIEVRAIQIENSPYAIDFKVVVAPNQWVKSTRIPQTSPRGEAYREFWGLLLESYGRRLTPQPQNWMCFGAGRSGIVYSWVFTSDNKFSVELYINTGSPEKNKQIYECLLKDKEQIERMLNPEGYEMYWGPAKWSPKGAHRIAVYKPMSGDILQIDESERSELLNWGKEMMKRFETTFSKYLTKCARP</sequence>
<dbReference type="EMBL" id="BK065154">
    <property type="protein sequence ID" value="DBA54565.1"/>
    <property type="molecule type" value="Genomic_DNA"/>
</dbReference>
<gene>
    <name evidence="2" type="ORF">ApPV1_gp01</name>
</gene>